<feature type="region of interest" description="Disordered" evidence="1">
    <location>
        <begin position="49"/>
        <end position="68"/>
    </location>
</feature>
<feature type="region of interest" description="Disordered" evidence="1">
    <location>
        <begin position="1"/>
        <end position="22"/>
    </location>
</feature>
<dbReference type="Proteomes" id="UP000361836">
    <property type="component" value="Unassembled WGS sequence"/>
</dbReference>
<accession>A0A5K1J3U4</accession>
<evidence type="ECO:0000256" key="1">
    <source>
        <dbReference type="SAM" id="MobiDB-lite"/>
    </source>
</evidence>
<organism evidence="2 3">
    <name type="scientific">Collinsella aerofaciens</name>
    <dbReference type="NCBI Taxonomy" id="74426"/>
    <lineage>
        <taxon>Bacteria</taxon>
        <taxon>Bacillati</taxon>
        <taxon>Actinomycetota</taxon>
        <taxon>Coriobacteriia</taxon>
        <taxon>Coriobacteriales</taxon>
        <taxon>Coriobacteriaceae</taxon>
        <taxon>Collinsella</taxon>
    </lineage>
</organism>
<name>A0A5K1J3U4_9ACTN</name>
<protein>
    <submittedName>
        <fullName evidence="2">Uncharacterized protein</fullName>
    </submittedName>
</protein>
<gene>
    <name evidence="2" type="ORF">KCJAJFAP_00509</name>
</gene>
<reference evidence="2 3" key="1">
    <citation type="submission" date="2019-10" db="EMBL/GenBank/DDBJ databases">
        <authorList>
            <person name="Wolf R A."/>
        </authorList>
    </citation>
    <scope>NUCLEOTIDE SEQUENCE [LARGE SCALE GENOMIC DNA]</scope>
    <source>
        <strain evidence="2">Collinsella_aerofaciens_MC2</strain>
    </source>
</reference>
<evidence type="ECO:0000313" key="2">
    <source>
        <dbReference type="EMBL" id="VWL97097.1"/>
    </source>
</evidence>
<sequence length="68" mass="6740">MRWGSPSETHSSTTSPSASTTCMVAPARGSPVAASTFPASTLVGSSTISTFVTGTPSATSNSTSEATR</sequence>
<feature type="compositionally biased region" description="Low complexity" evidence="1">
    <location>
        <begin position="1"/>
        <end position="21"/>
    </location>
</feature>
<dbReference type="AlphaFoldDB" id="A0A5K1J3U4"/>
<proteinExistence type="predicted"/>
<evidence type="ECO:0000313" key="3">
    <source>
        <dbReference type="Proteomes" id="UP000361836"/>
    </source>
</evidence>
<dbReference type="EMBL" id="CABWIE010000019">
    <property type="protein sequence ID" value="VWL97097.1"/>
    <property type="molecule type" value="Genomic_DNA"/>
</dbReference>
<keyword evidence="3" id="KW-1185">Reference proteome</keyword>